<dbReference type="EMBL" id="JBDPGJ010000002">
    <property type="protein sequence ID" value="MEX0405935.1"/>
    <property type="molecule type" value="Genomic_DNA"/>
</dbReference>
<keyword evidence="5" id="KW-1185">Reference proteome</keyword>
<dbReference type="SUPFAM" id="SSF51735">
    <property type="entry name" value="NAD(P)-binding Rossmann-fold domains"/>
    <property type="match status" value="1"/>
</dbReference>
<dbReference type="InterPro" id="IPR036291">
    <property type="entry name" value="NAD(P)-bd_dom_sf"/>
</dbReference>
<evidence type="ECO:0000256" key="3">
    <source>
        <dbReference type="SAM" id="Phobius"/>
    </source>
</evidence>
<gene>
    <name evidence="4" type="ORF">ABGN05_09705</name>
</gene>
<dbReference type="Proteomes" id="UP001556692">
    <property type="component" value="Unassembled WGS sequence"/>
</dbReference>
<dbReference type="PRINTS" id="PR00081">
    <property type="entry name" value="GDHRDH"/>
</dbReference>
<dbReference type="InterPro" id="IPR002347">
    <property type="entry name" value="SDR_fam"/>
</dbReference>
<dbReference type="PROSITE" id="PS00061">
    <property type="entry name" value="ADH_SHORT"/>
    <property type="match status" value="1"/>
</dbReference>
<keyword evidence="3" id="KW-0472">Membrane</keyword>
<feature type="transmembrane region" description="Helical" evidence="3">
    <location>
        <begin position="210"/>
        <end position="232"/>
    </location>
</feature>
<evidence type="ECO:0000313" key="5">
    <source>
        <dbReference type="Proteomes" id="UP001556692"/>
    </source>
</evidence>
<dbReference type="InterPro" id="IPR020904">
    <property type="entry name" value="Sc_DH/Rdtase_CS"/>
</dbReference>
<evidence type="ECO:0000313" key="4">
    <source>
        <dbReference type="EMBL" id="MEX0405935.1"/>
    </source>
</evidence>
<dbReference type="Gene3D" id="3.40.50.720">
    <property type="entry name" value="NAD(P)-binding Rossmann-like Domain"/>
    <property type="match status" value="1"/>
</dbReference>
<dbReference type="PANTHER" id="PTHR24321:SF8">
    <property type="entry name" value="ESTRADIOL 17-BETA-DEHYDROGENASE 8-RELATED"/>
    <property type="match status" value="1"/>
</dbReference>
<keyword evidence="2" id="KW-0560">Oxidoreductase</keyword>
<comment type="caution">
    <text evidence="4">The sequence shown here is derived from an EMBL/GenBank/DDBJ whole genome shotgun (WGS) entry which is preliminary data.</text>
</comment>
<evidence type="ECO:0000256" key="2">
    <source>
        <dbReference type="ARBA" id="ARBA00023002"/>
    </source>
</evidence>
<protein>
    <submittedName>
        <fullName evidence="4">SDR family oxidoreductase</fullName>
    </submittedName>
</protein>
<dbReference type="PRINTS" id="PR00080">
    <property type="entry name" value="SDRFAMILY"/>
</dbReference>
<accession>A0ABV3SK00</accession>
<proteinExistence type="inferred from homology"/>
<dbReference type="Pfam" id="PF13561">
    <property type="entry name" value="adh_short_C2"/>
    <property type="match status" value="1"/>
</dbReference>
<reference evidence="4 5" key="1">
    <citation type="submission" date="2024-05" db="EMBL/GenBank/DDBJ databases">
        <authorList>
            <person name="Jiang F."/>
        </authorList>
    </citation>
    <scope>NUCLEOTIDE SEQUENCE [LARGE SCALE GENOMIC DNA]</scope>
    <source>
        <strain evidence="4 5">LZ166</strain>
    </source>
</reference>
<name>A0ABV3SK00_9HYPH</name>
<dbReference type="PANTHER" id="PTHR24321">
    <property type="entry name" value="DEHYDROGENASES, SHORT CHAIN"/>
    <property type="match status" value="1"/>
</dbReference>
<dbReference type="CDD" id="cd05233">
    <property type="entry name" value="SDR_c"/>
    <property type="match status" value="1"/>
</dbReference>
<evidence type="ECO:0000256" key="1">
    <source>
        <dbReference type="ARBA" id="ARBA00006484"/>
    </source>
</evidence>
<organism evidence="4 5">
    <name type="scientific">Aquibium pacificus</name>
    <dbReference type="NCBI Taxonomy" id="3153579"/>
    <lineage>
        <taxon>Bacteria</taxon>
        <taxon>Pseudomonadati</taxon>
        <taxon>Pseudomonadota</taxon>
        <taxon>Alphaproteobacteria</taxon>
        <taxon>Hyphomicrobiales</taxon>
        <taxon>Phyllobacteriaceae</taxon>
        <taxon>Aquibium</taxon>
    </lineage>
</organism>
<keyword evidence="3" id="KW-1133">Transmembrane helix</keyword>
<sequence>MITGAASGLGRATALAMARRGDRLVLCDQAANELDETASLVHDLGADALTVVLDVTRPGAMEAAIDAARALGGLDYAVNSAGIEGARAAAADYAWEDWRRVMAVNLDGVFLSMKAQIPALMDQGGGAIVNVGSTASFGGVETMPAYTASKHALLGLTRAAALDYAPFNIRINAICPGSFRTPMSERLFGPDMTAMAEATPMKRLGSLEEIAAAILFLCSDAASFITGAALPVEGGKRAR</sequence>
<comment type="similarity">
    <text evidence="1">Belongs to the short-chain dehydrogenases/reductases (SDR) family.</text>
</comment>
<dbReference type="RefSeq" id="WP_367953808.1">
    <property type="nucleotide sequence ID" value="NZ_JBDPGJ010000002.1"/>
</dbReference>
<keyword evidence="3" id="KW-0812">Transmembrane</keyword>